<evidence type="ECO:0000256" key="8">
    <source>
        <dbReference type="SAM" id="Phobius"/>
    </source>
</evidence>
<dbReference type="Gene3D" id="1.10.630.10">
    <property type="entry name" value="Cytochrome P450"/>
    <property type="match status" value="1"/>
</dbReference>
<sequence length="524" mass="58419">MDPLVNKTVELGTGAVSDDVVSNTAKYSCVIMILTWMAAYFIWKPRAKGALMTANRLSYFEPSLFARLRWCLWAREILETADEKAGGRPYILARGDKDLVVLPASLIPEMNRMSADMLNSRQSHAFTLLGDLTGMRVVEKTSYHVRMLLGRISPALPELFAPTATRISSAISREFTSGDEWTAFKPLPATVRCFSEGIALALFGSKMAENSRLVELTHELTSNVFKVAFVMRCIPSVLQPLCVWLLPAKWRMESNWRELGEFVKPAVKSQANLYANGSDHNVDPNLVSWMVKDGRSALERDPEVLTTLCGSVAAGSTYSIANFVCRALVDLVAHPDVLDAVRDEIRSKGERIGRVWDLAAVSKLEKLDSAMKETARLAPGTIIVYSRVVQQECTLAGAKLQKGQFISMSGPSRALDPTIFENPKEYQGLRFCTEENIEQHRARPFRSVDSDILTWGAGRWACPGRLIADMAAKILLMQLLDGWDFAFINGKPLSPNAVHEFLFFHPDNQILARRRVDRVGVKFS</sequence>
<dbReference type="Pfam" id="PF00067">
    <property type="entry name" value="p450"/>
    <property type="match status" value="1"/>
</dbReference>
<keyword evidence="5 7" id="KW-0408">Iron</keyword>
<gene>
    <name evidence="9" type="ORF">EKO27_g4510</name>
</gene>
<evidence type="ECO:0008006" key="11">
    <source>
        <dbReference type="Google" id="ProtNLM"/>
    </source>
</evidence>
<keyword evidence="7" id="KW-0349">Heme</keyword>
<evidence type="ECO:0000256" key="3">
    <source>
        <dbReference type="ARBA" id="ARBA00022723"/>
    </source>
</evidence>
<evidence type="ECO:0000313" key="9">
    <source>
        <dbReference type="EMBL" id="RWA10588.1"/>
    </source>
</evidence>
<keyword evidence="4" id="KW-0560">Oxidoreductase</keyword>
<dbReference type="InterPro" id="IPR036396">
    <property type="entry name" value="Cyt_P450_sf"/>
</dbReference>
<dbReference type="InterPro" id="IPR001128">
    <property type="entry name" value="Cyt_P450"/>
</dbReference>
<dbReference type="STRING" id="363999.A0A439D859"/>
<comment type="caution">
    <text evidence="9">The sequence shown here is derived from an EMBL/GenBank/DDBJ whole genome shotgun (WGS) entry which is preliminary data.</text>
</comment>
<dbReference type="GO" id="GO:0005506">
    <property type="term" value="F:iron ion binding"/>
    <property type="evidence" value="ECO:0007669"/>
    <property type="project" value="InterPro"/>
</dbReference>
<comment type="similarity">
    <text evidence="2">Belongs to the cytochrome P450 family.</text>
</comment>
<dbReference type="CDD" id="cd11041">
    <property type="entry name" value="CYP503A1-like"/>
    <property type="match status" value="1"/>
</dbReference>
<dbReference type="GO" id="GO:0016705">
    <property type="term" value="F:oxidoreductase activity, acting on paired donors, with incorporation or reduction of molecular oxygen"/>
    <property type="evidence" value="ECO:0007669"/>
    <property type="project" value="InterPro"/>
</dbReference>
<keyword evidence="10" id="KW-1185">Reference proteome</keyword>
<dbReference type="GO" id="GO:0004497">
    <property type="term" value="F:monooxygenase activity"/>
    <property type="evidence" value="ECO:0007669"/>
    <property type="project" value="UniProtKB-KW"/>
</dbReference>
<keyword evidence="8" id="KW-1133">Transmembrane helix</keyword>
<feature type="binding site" description="axial binding residue" evidence="7">
    <location>
        <position position="462"/>
    </location>
    <ligand>
        <name>heme</name>
        <dbReference type="ChEBI" id="CHEBI:30413"/>
    </ligand>
    <ligandPart>
        <name>Fe</name>
        <dbReference type="ChEBI" id="CHEBI:18248"/>
    </ligandPart>
</feature>
<dbReference type="AlphaFoldDB" id="A0A439D859"/>
<accession>A0A439D859</accession>
<dbReference type="PANTHER" id="PTHR46206">
    <property type="entry name" value="CYTOCHROME P450"/>
    <property type="match status" value="1"/>
</dbReference>
<protein>
    <recommendedName>
        <fullName evidence="11">Cytochrome P450</fullName>
    </recommendedName>
</protein>
<keyword evidence="8" id="KW-0472">Membrane</keyword>
<evidence type="ECO:0000256" key="5">
    <source>
        <dbReference type="ARBA" id="ARBA00023004"/>
    </source>
</evidence>
<dbReference type="EMBL" id="RYZI01000108">
    <property type="protein sequence ID" value="RWA10588.1"/>
    <property type="molecule type" value="Genomic_DNA"/>
</dbReference>
<evidence type="ECO:0000256" key="7">
    <source>
        <dbReference type="PIRSR" id="PIRSR602403-1"/>
    </source>
</evidence>
<organism evidence="9 10">
    <name type="scientific">Xylaria grammica</name>
    <dbReference type="NCBI Taxonomy" id="363999"/>
    <lineage>
        <taxon>Eukaryota</taxon>
        <taxon>Fungi</taxon>
        <taxon>Dikarya</taxon>
        <taxon>Ascomycota</taxon>
        <taxon>Pezizomycotina</taxon>
        <taxon>Sordariomycetes</taxon>
        <taxon>Xylariomycetidae</taxon>
        <taxon>Xylariales</taxon>
        <taxon>Xylariaceae</taxon>
        <taxon>Xylaria</taxon>
    </lineage>
</organism>
<dbReference type="SUPFAM" id="SSF48264">
    <property type="entry name" value="Cytochrome P450"/>
    <property type="match status" value="1"/>
</dbReference>
<dbReference type="GO" id="GO:0020037">
    <property type="term" value="F:heme binding"/>
    <property type="evidence" value="ECO:0007669"/>
    <property type="project" value="InterPro"/>
</dbReference>
<comment type="cofactor">
    <cofactor evidence="1 7">
        <name>heme</name>
        <dbReference type="ChEBI" id="CHEBI:30413"/>
    </cofactor>
</comment>
<dbReference type="InterPro" id="IPR002403">
    <property type="entry name" value="Cyt_P450_E_grp-IV"/>
</dbReference>
<evidence type="ECO:0000256" key="6">
    <source>
        <dbReference type="ARBA" id="ARBA00023033"/>
    </source>
</evidence>
<keyword evidence="6" id="KW-0503">Monooxygenase</keyword>
<reference evidence="9 10" key="1">
    <citation type="submission" date="2018-12" db="EMBL/GenBank/DDBJ databases">
        <title>Draft genome sequence of Xylaria grammica IHI A82.</title>
        <authorList>
            <person name="Buettner E."/>
            <person name="Kellner H."/>
        </authorList>
    </citation>
    <scope>NUCLEOTIDE SEQUENCE [LARGE SCALE GENOMIC DNA]</scope>
    <source>
        <strain evidence="9 10">IHI A82</strain>
    </source>
</reference>
<evidence type="ECO:0000256" key="4">
    <source>
        <dbReference type="ARBA" id="ARBA00023002"/>
    </source>
</evidence>
<proteinExistence type="inferred from homology"/>
<evidence type="ECO:0000256" key="1">
    <source>
        <dbReference type="ARBA" id="ARBA00001971"/>
    </source>
</evidence>
<keyword evidence="8" id="KW-0812">Transmembrane</keyword>
<dbReference type="PANTHER" id="PTHR46206:SF4">
    <property type="entry name" value="P450, PUTATIVE (EUROFUNG)-RELATED"/>
    <property type="match status" value="1"/>
</dbReference>
<evidence type="ECO:0000313" key="10">
    <source>
        <dbReference type="Proteomes" id="UP000286045"/>
    </source>
</evidence>
<dbReference type="PRINTS" id="PR00465">
    <property type="entry name" value="EP450IV"/>
</dbReference>
<keyword evidence="3 7" id="KW-0479">Metal-binding</keyword>
<dbReference type="Proteomes" id="UP000286045">
    <property type="component" value="Unassembled WGS sequence"/>
</dbReference>
<feature type="transmembrane region" description="Helical" evidence="8">
    <location>
        <begin position="25"/>
        <end position="43"/>
    </location>
</feature>
<name>A0A439D859_9PEZI</name>
<evidence type="ECO:0000256" key="2">
    <source>
        <dbReference type="ARBA" id="ARBA00010617"/>
    </source>
</evidence>